<feature type="domain" description="TRM5/TYW2-like N-terminal" evidence="1">
    <location>
        <begin position="105"/>
        <end position="163"/>
    </location>
</feature>
<dbReference type="GO" id="GO:0052906">
    <property type="term" value="F:tRNA (guanine(37)-N1)-methyltransferase activity"/>
    <property type="evidence" value="ECO:0007669"/>
    <property type="project" value="UniProtKB-EC"/>
</dbReference>
<reference evidence="2" key="1">
    <citation type="journal article" date="2014" name="Genome Biol. Evol.">
        <title>Pangenome evidence for extensive interdomain horizontal transfer affecting lineage core and shell genes in uncultured planktonic thaumarchaeota and euryarchaeota.</title>
        <authorList>
            <person name="Deschamps P."/>
            <person name="Zivanovic Y."/>
            <person name="Moreira D."/>
            <person name="Rodriguez-Valera F."/>
            <person name="Lopez-Garcia P."/>
        </authorList>
    </citation>
    <scope>NUCLEOTIDE SEQUENCE</scope>
</reference>
<dbReference type="Gene3D" id="3.40.50.150">
    <property type="entry name" value="Vaccinia Virus protein VP39"/>
    <property type="match status" value="1"/>
</dbReference>
<dbReference type="EC" id="2.1.1.228" evidence="2"/>
<evidence type="ECO:0000259" key="1">
    <source>
        <dbReference type="Pfam" id="PF25133"/>
    </source>
</evidence>
<evidence type="ECO:0000313" key="2">
    <source>
        <dbReference type="EMBL" id="AIE92892.1"/>
    </source>
</evidence>
<protein>
    <submittedName>
        <fullName evidence="2">tRNA (Guanine37-N1)-methyltransferase (TRM5, TRMT5)</fullName>
        <ecNumber evidence="2">2.1.1.228</ecNumber>
    </submittedName>
</protein>
<name>A0A075FTB9_9EURY</name>
<sequence length="406" mass="44772">MVKRGVCLPVINMMRHLVVPNREVEAVLGHVRARGWGALSHRVFSSEDGFSRLIPLDAGAPLELPDSLNYPIEMHEGIPDEKIETDWLTLLATEVDQSTIFEKGESWPSNHEFVGDMMIVRIDDEVADFTASIARAKLGAHPHIRLLLADDGVEGEFRIRQLRPIGARLADRILAGPSLEFAPPDLFSTEVAVKESGRVIRCDPTRAYFSTKLQTERLETLALAKELREELGRPLRVADPFCGVGPALATLLGEPALVSDLLATDLNPNAIQLLMTNLSKWDKKPYPEGAPDIHRAHDNRLVGLADALTLSASSSIAGQWDLVLVNLPHRTIEFLPALVPLLDRSNPSLIRGRAIVEENAIEEANQAIRSALPELMSGKPKPSLKIKRDYSASLRLCSFEAWIASE</sequence>
<dbReference type="InterPro" id="IPR029063">
    <property type="entry name" value="SAM-dependent_MTases_sf"/>
</dbReference>
<dbReference type="Gene3D" id="3.30.300.110">
    <property type="entry name" value="Met-10+ protein-like domains"/>
    <property type="match status" value="1"/>
</dbReference>
<dbReference type="EMBL" id="KF900379">
    <property type="protein sequence ID" value="AIE92892.1"/>
    <property type="molecule type" value="Genomic_DNA"/>
</dbReference>
<proteinExistence type="predicted"/>
<dbReference type="AlphaFoldDB" id="A0A075FTB9"/>
<dbReference type="GO" id="GO:0032259">
    <property type="term" value="P:methylation"/>
    <property type="evidence" value="ECO:0007669"/>
    <property type="project" value="UniProtKB-KW"/>
</dbReference>
<accession>A0A075FTB9</accession>
<organism evidence="2">
    <name type="scientific">uncultured marine group II/III euryarchaeote AD1000_29_E08</name>
    <dbReference type="NCBI Taxonomy" id="1457749"/>
    <lineage>
        <taxon>Archaea</taxon>
        <taxon>Methanobacteriati</taxon>
        <taxon>Methanobacteriota</taxon>
        <taxon>environmental samples</taxon>
    </lineage>
</organism>
<dbReference type="Pfam" id="PF25133">
    <property type="entry name" value="TYW2_N_2"/>
    <property type="match status" value="1"/>
</dbReference>
<keyword evidence="2" id="KW-0489">Methyltransferase</keyword>
<gene>
    <name evidence="2" type="primary">TRM5</name>
    <name evidence="2" type="synonym">TRMT5</name>
</gene>
<keyword evidence="2" id="KW-0808">Transferase</keyword>
<dbReference type="SUPFAM" id="SSF53335">
    <property type="entry name" value="S-adenosyl-L-methionine-dependent methyltransferases"/>
    <property type="match status" value="1"/>
</dbReference>
<dbReference type="InterPro" id="IPR056744">
    <property type="entry name" value="TRM5/TYW2-like_N"/>
</dbReference>